<sequence length="94" mass="11039">MLVDQFFTDDLEVTDLLFRCFPTGKSCNSQHREYKDAVDSSFDVFQNKAAGYHQKSNAWYNDREVIKEQVLMGSVHGWHYLKTFKSLLFKPARI</sequence>
<comment type="caution">
    <text evidence="1">The sequence shown here is derived from an EMBL/GenBank/DDBJ whole genome shotgun (WGS) entry which is preliminary data.</text>
</comment>
<evidence type="ECO:0000313" key="1">
    <source>
        <dbReference type="EMBL" id="RFZ82671.1"/>
    </source>
</evidence>
<accession>A0A3E2NNY8</accession>
<dbReference type="EMBL" id="QWDE01000002">
    <property type="protein sequence ID" value="RFZ82671.1"/>
    <property type="molecule type" value="Genomic_DNA"/>
</dbReference>
<proteinExistence type="predicted"/>
<organism evidence="1 2">
    <name type="scientific">Mucilaginibacter terrenus</name>
    <dbReference type="NCBI Taxonomy" id="2482727"/>
    <lineage>
        <taxon>Bacteria</taxon>
        <taxon>Pseudomonadati</taxon>
        <taxon>Bacteroidota</taxon>
        <taxon>Sphingobacteriia</taxon>
        <taxon>Sphingobacteriales</taxon>
        <taxon>Sphingobacteriaceae</taxon>
        <taxon>Mucilaginibacter</taxon>
    </lineage>
</organism>
<dbReference type="AlphaFoldDB" id="A0A3E2NNY8"/>
<keyword evidence="2" id="KW-1185">Reference proteome</keyword>
<reference evidence="1 2" key="1">
    <citation type="submission" date="2018-08" db="EMBL/GenBank/DDBJ databases">
        <title>Mucilaginibacter terrae sp. nov., isolated from manganese diggings.</title>
        <authorList>
            <person name="Huang Y."/>
            <person name="Zhou Z."/>
        </authorList>
    </citation>
    <scope>NUCLEOTIDE SEQUENCE [LARGE SCALE GENOMIC DNA]</scope>
    <source>
        <strain evidence="1 2">ZH6</strain>
    </source>
</reference>
<name>A0A3E2NNY8_9SPHI</name>
<dbReference type="Proteomes" id="UP000260823">
    <property type="component" value="Unassembled WGS sequence"/>
</dbReference>
<evidence type="ECO:0000313" key="2">
    <source>
        <dbReference type="Proteomes" id="UP000260823"/>
    </source>
</evidence>
<gene>
    <name evidence="1" type="ORF">DYU05_10830</name>
</gene>
<protein>
    <submittedName>
        <fullName evidence="1">Uncharacterized protein</fullName>
    </submittedName>
</protein>